<dbReference type="InterPro" id="IPR013216">
    <property type="entry name" value="Methyltransf_11"/>
</dbReference>
<dbReference type="CDD" id="cd02440">
    <property type="entry name" value="AdoMet_MTases"/>
    <property type="match status" value="1"/>
</dbReference>
<protein>
    <submittedName>
        <fullName evidence="5">Methylase</fullName>
    </submittedName>
</protein>
<gene>
    <name evidence="5" type="ORF">N781_03130</name>
</gene>
<evidence type="ECO:0000313" key="5">
    <source>
        <dbReference type="EMBL" id="KGX92023.1"/>
    </source>
</evidence>
<dbReference type="Gene3D" id="3.40.50.150">
    <property type="entry name" value="Vaccinia Virus protein VP39"/>
    <property type="match status" value="1"/>
</dbReference>
<comment type="similarity">
    <text evidence="1">Belongs to the methyltransferase superfamily.</text>
</comment>
<evidence type="ECO:0000256" key="1">
    <source>
        <dbReference type="ARBA" id="ARBA00008361"/>
    </source>
</evidence>
<name>A0A0A5GLF0_9BACI</name>
<keyword evidence="3" id="KW-0808">Transferase</keyword>
<dbReference type="EMBL" id="AVPE01000008">
    <property type="protein sequence ID" value="KGX92023.1"/>
    <property type="molecule type" value="Genomic_DNA"/>
</dbReference>
<evidence type="ECO:0000256" key="3">
    <source>
        <dbReference type="ARBA" id="ARBA00022679"/>
    </source>
</evidence>
<dbReference type="SUPFAM" id="SSF53335">
    <property type="entry name" value="S-adenosyl-L-methionine-dependent methyltransferases"/>
    <property type="match status" value="1"/>
</dbReference>
<evidence type="ECO:0000313" key="6">
    <source>
        <dbReference type="Proteomes" id="UP000030528"/>
    </source>
</evidence>
<keyword evidence="2 5" id="KW-0489">Methyltransferase</keyword>
<accession>A0A0A5GLF0</accession>
<dbReference type="eggNOG" id="COG2226">
    <property type="taxonomic scope" value="Bacteria"/>
</dbReference>
<sequence>MRGRQIMDQKKQVQQTFGKNASKYVSSRTHSTGEDLKSMIDWLRPTKDTVALDIATGGGHTAKALASHVKSIFVTDLTKEMVEHSRQSIDADNAYYIVADAEQLPFIDHSFDLVTCRIAAHHFPHPEQFIKEVKRVLKPGGHFLFIDNVSPEQEMYAQFFHTFEKERDPSHARALSIQEWSTLLNRHALRIKIESSRKKELEFREWVERTVESKEKQGEIESYFLDASESIASYITVKVTDDQVDSFTVDEWMVIAEKR</sequence>
<dbReference type="AlphaFoldDB" id="A0A0A5GLF0"/>
<comment type="caution">
    <text evidence="5">The sequence shown here is derived from an EMBL/GenBank/DDBJ whole genome shotgun (WGS) entry which is preliminary data.</text>
</comment>
<feature type="domain" description="Methyltransferase type 11" evidence="4">
    <location>
        <begin position="52"/>
        <end position="145"/>
    </location>
</feature>
<dbReference type="InterPro" id="IPR051052">
    <property type="entry name" value="Diverse_substrate_MTase"/>
</dbReference>
<dbReference type="PANTHER" id="PTHR44942:SF4">
    <property type="entry name" value="METHYLTRANSFERASE TYPE 11 DOMAIN-CONTAINING PROTEIN"/>
    <property type="match status" value="1"/>
</dbReference>
<evidence type="ECO:0000256" key="2">
    <source>
        <dbReference type="ARBA" id="ARBA00022603"/>
    </source>
</evidence>
<dbReference type="Pfam" id="PF08241">
    <property type="entry name" value="Methyltransf_11"/>
    <property type="match status" value="1"/>
</dbReference>
<organism evidence="5 6">
    <name type="scientific">Pontibacillus halophilus JSM 076056 = DSM 19796</name>
    <dbReference type="NCBI Taxonomy" id="1385510"/>
    <lineage>
        <taxon>Bacteria</taxon>
        <taxon>Bacillati</taxon>
        <taxon>Bacillota</taxon>
        <taxon>Bacilli</taxon>
        <taxon>Bacillales</taxon>
        <taxon>Bacillaceae</taxon>
        <taxon>Pontibacillus</taxon>
    </lineage>
</organism>
<dbReference type="GO" id="GO:0008757">
    <property type="term" value="F:S-adenosylmethionine-dependent methyltransferase activity"/>
    <property type="evidence" value="ECO:0007669"/>
    <property type="project" value="InterPro"/>
</dbReference>
<dbReference type="PANTHER" id="PTHR44942">
    <property type="entry name" value="METHYLTRANSF_11 DOMAIN-CONTAINING PROTEIN"/>
    <property type="match status" value="1"/>
</dbReference>
<dbReference type="OrthoDB" id="43862at2"/>
<reference evidence="5 6" key="1">
    <citation type="submission" date="2013-08" db="EMBL/GenBank/DDBJ databases">
        <authorList>
            <person name="Huang J."/>
            <person name="Wang G."/>
        </authorList>
    </citation>
    <scope>NUCLEOTIDE SEQUENCE [LARGE SCALE GENOMIC DNA]</scope>
    <source>
        <strain evidence="5 6">JSM 076056</strain>
    </source>
</reference>
<keyword evidence="6" id="KW-1185">Reference proteome</keyword>
<dbReference type="InterPro" id="IPR029063">
    <property type="entry name" value="SAM-dependent_MTases_sf"/>
</dbReference>
<dbReference type="Proteomes" id="UP000030528">
    <property type="component" value="Unassembled WGS sequence"/>
</dbReference>
<proteinExistence type="inferred from homology"/>
<evidence type="ECO:0000259" key="4">
    <source>
        <dbReference type="Pfam" id="PF08241"/>
    </source>
</evidence>
<dbReference type="GO" id="GO:0032259">
    <property type="term" value="P:methylation"/>
    <property type="evidence" value="ECO:0007669"/>
    <property type="project" value="UniProtKB-KW"/>
</dbReference>
<dbReference type="STRING" id="1385510.GCA_000425205_00512"/>
<dbReference type="RefSeq" id="WP_026799300.1">
    <property type="nucleotide sequence ID" value="NZ_AULI01000002.1"/>
</dbReference>